<evidence type="ECO:0000256" key="1">
    <source>
        <dbReference type="SAM" id="Phobius"/>
    </source>
</evidence>
<dbReference type="Proteomes" id="UP000005408">
    <property type="component" value="Unassembled WGS sequence"/>
</dbReference>
<dbReference type="OMA" id="WHTMRNH"/>
<feature type="transmembrane region" description="Helical" evidence="1">
    <location>
        <begin position="136"/>
        <end position="156"/>
    </location>
</feature>
<dbReference type="GeneID" id="105347858"/>
<evidence type="ECO:0000313" key="2">
    <source>
        <dbReference type="EnsemblMetazoa" id="G34551.3:cds"/>
    </source>
</evidence>
<name>A0A8W8MIZ3_MAGGI</name>
<dbReference type="EnsemblMetazoa" id="G34551.3">
    <property type="protein sequence ID" value="G34551.3:cds"/>
    <property type="gene ID" value="G34551"/>
</dbReference>
<organism evidence="2 3">
    <name type="scientific">Magallana gigas</name>
    <name type="common">Pacific oyster</name>
    <name type="synonym">Crassostrea gigas</name>
    <dbReference type="NCBI Taxonomy" id="29159"/>
    <lineage>
        <taxon>Eukaryota</taxon>
        <taxon>Metazoa</taxon>
        <taxon>Spiralia</taxon>
        <taxon>Lophotrochozoa</taxon>
        <taxon>Mollusca</taxon>
        <taxon>Bivalvia</taxon>
        <taxon>Autobranchia</taxon>
        <taxon>Pteriomorphia</taxon>
        <taxon>Ostreida</taxon>
        <taxon>Ostreoidea</taxon>
        <taxon>Ostreidae</taxon>
        <taxon>Magallana</taxon>
    </lineage>
</organism>
<keyword evidence="1" id="KW-1133">Transmembrane helix</keyword>
<dbReference type="PANTHER" id="PTHR12840:SF1">
    <property type="entry name" value="NADH DEHYDROGENASE [UBIQUINONE] 1 BETA SUBCOMPLEX SUBUNIT 8, MITOCHONDRIAL"/>
    <property type="match status" value="1"/>
</dbReference>
<keyword evidence="1" id="KW-0472">Membrane</keyword>
<dbReference type="Pfam" id="PF05821">
    <property type="entry name" value="NDUF_B8"/>
    <property type="match status" value="1"/>
</dbReference>
<dbReference type="AlphaFoldDB" id="A0A8W8MIZ3"/>
<sequence>MAALGRVLPLLVRQPVSVVKRSISTSPRSLGGVYFEKDFFPGPYPKTEEERLKAAKKYGMQPEDYKPWENHDKWGSGDYPEIQPIGEDLKSEYEVWDDKSTKTNFNEPLPMREYHYTDRFDYGQDLYPSSDKEMRVVFFGMIGTFVLLHYFCNNFFARHDEALPKQFPFTYEGHGTYWHKSNIKRNIHYTFEPAEPAEGSE</sequence>
<dbReference type="RefSeq" id="XP_034317239.1">
    <property type="nucleotide sequence ID" value="XM_034461348.2"/>
</dbReference>
<dbReference type="OrthoDB" id="2014058at2759"/>
<reference evidence="2" key="1">
    <citation type="submission" date="2022-08" db="UniProtKB">
        <authorList>
            <consortium name="EnsemblMetazoa"/>
        </authorList>
    </citation>
    <scope>IDENTIFICATION</scope>
    <source>
        <strain evidence="2">05x7-T-G4-1.051#20</strain>
    </source>
</reference>
<dbReference type="GO" id="GO:0005739">
    <property type="term" value="C:mitochondrion"/>
    <property type="evidence" value="ECO:0007669"/>
    <property type="project" value="InterPro"/>
</dbReference>
<keyword evidence="3" id="KW-1185">Reference proteome</keyword>
<evidence type="ECO:0000313" key="3">
    <source>
        <dbReference type="Proteomes" id="UP000005408"/>
    </source>
</evidence>
<accession>A0A8W8MIZ3</accession>
<dbReference type="KEGG" id="crg:105347858"/>
<proteinExistence type="predicted"/>
<dbReference type="PANTHER" id="PTHR12840">
    <property type="entry name" value="NADH-UBIQUINONE OXIDOREDUCTASE ASHI SUBUNIT"/>
    <property type="match status" value="1"/>
</dbReference>
<keyword evidence="1" id="KW-0812">Transmembrane</keyword>
<dbReference type="InterPro" id="IPR008699">
    <property type="entry name" value="NDUFB8"/>
</dbReference>
<evidence type="ECO:0008006" key="4">
    <source>
        <dbReference type="Google" id="ProtNLM"/>
    </source>
</evidence>
<protein>
    <recommendedName>
        <fullName evidence="4">NADH dehydrogenase [ubiquinone] 1 beta subcomplex subunit 8, mitochondrial</fullName>
    </recommendedName>
</protein>